<keyword evidence="10" id="KW-1185">Reference proteome</keyword>
<dbReference type="SUPFAM" id="SSF47090">
    <property type="entry name" value="PGBD-like"/>
    <property type="match status" value="1"/>
</dbReference>
<reference evidence="9 10" key="1">
    <citation type="submission" date="2017-09" db="EMBL/GenBank/DDBJ databases">
        <title>Genomics of the genus Arcobacter.</title>
        <authorList>
            <person name="Perez-Cataluna A."/>
            <person name="Figueras M.J."/>
            <person name="Salas-Masso N."/>
        </authorList>
    </citation>
    <scope>NUCLEOTIDE SEQUENCE [LARGE SCALE GENOMIC DNA]</scope>
    <source>
        <strain evidence="9 10">CECT 7834</strain>
    </source>
</reference>
<comment type="pathway">
    <text evidence="1 7">Cell wall biogenesis; peptidoglycan biosynthesis.</text>
</comment>
<dbReference type="PANTHER" id="PTHR41533:SF2">
    <property type="entry name" value="BLR7131 PROTEIN"/>
    <property type="match status" value="1"/>
</dbReference>
<dbReference type="GO" id="GO:0004180">
    <property type="term" value="F:carboxypeptidase activity"/>
    <property type="evidence" value="ECO:0007669"/>
    <property type="project" value="UniProtKB-ARBA"/>
</dbReference>
<dbReference type="EMBL" id="NXII01000002">
    <property type="protein sequence ID" value="RXI42798.1"/>
    <property type="molecule type" value="Genomic_DNA"/>
</dbReference>
<sequence>MNRLKFIVVSIFFINSYLIANLLEDKNSDINNYLSQKYKPIFINKKNLTEYYKQNNYQTFWIENNEIKKISIELLEKIKNDPILKSDDLDKLKITQIEDKLQNLKNLDENIEENLLEVEFLLTELYDKYSSYLLEGSINWKAFQNKLKDLEKESEIKAQWDRYKIEKDKKTLLIEASKNNDLSISFNELDYNFPNANKLLDAIKQLEQIAQNGDYIKLPPFKTLRIGDKSPIVKTLRERLTQSENIALNCENSIYAQNIITNSTSIDTNDEEVTSNIEDNTPCEEIFDEDLKNAVISFQQNHGLYADGIVGLQTQVFLNMSAKEKIKKIKLNLERMRWLPRDFGEKYLLINIPEYRLRVIENNDIKLNMAVIVGDKKYPTPIFSDKMSYIVLNPNWNIPESIAKKEILPKLLKDPNYLDSKGIEIYQGWDRNASKIETKEVVDTLILQDVESVPNFRFTQGPSNENPLGKMKFMFPNKHAVYLHDTPAKSLFANARRAYSHGCIRLSKPQELLNLIATDDKNMTLQKADEFLKEPSEKSVGLNNKIPIHIIYLTAWVDENEKLQFREDIYNFDKMQKELLF</sequence>
<dbReference type="PANTHER" id="PTHR41533">
    <property type="entry name" value="L,D-TRANSPEPTIDASE HI_1667-RELATED"/>
    <property type="match status" value="1"/>
</dbReference>
<dbReference type="InterPro" id="IPR005490">
    <property type="entry name" value="LD_TPept_cat_dom"/>
</dbReference>
<evidence type="ECO:0000256" key="4">
    <source>
        <dbReference type="ARBA" id="ARBA00022960"/>
    </source>
</evidence>
<dbReference type="GO" id="GO:0008360">
    <property type="term" value="P:regulation of cell shape"/>
    <property type="evidence" value="ECO:0007669"/>
    <property type="project" value="UniProtKB-UniRule"/>
</dbReference>
<dbReference type="GO" id="GO:0016740">
    <property type="term" value="F:transferase activity"/>
    <property type="evidence" value="ECO:0007669"/>
    <property type="project" value="UniProtKB-KW"/>
</dbReference>
<gene>
    <name evidence="9" type="ORF">CP963_01925</name>
</gene>
<name>A0A6M8NJY5_9BACT</name>
<dbReference type="SUPFAM" id="SSF141523">
    <property type="entry name" value="L,D-transpeptidase catalytic domain-like"/>
    <property type="match status" value="1"/>
</dbReference>
<evidence type="ECO:0000256" key="2">
    <source>
        <dbReference type="ARBA" id="ARBA00005992"/>
    </source>
</evidence>
<dbReference type="CDD" id="cd16913">
    <property type="entry name" value="YkuD_like"/>
    <property type="match status" value="1"/>
</dbReference>
<dbReference type="InterPro" id="IPR052905">
    <property type="entry name" value="LD-transpeptidase_YkuD-like"/>
</dbReference>
<dbReference type="Gene3D" id="2.40.440.10">
    <property type="entry name" value="L,D-transpeptidase catalytic domain-like"/>
    <property type="match status" value="1"/>
</dbReference>
<keyword evidence="4 7" id="KW-0133">Cell shape</keyword>
<dbReference type="InterPro" id="IPR036366">
    <property type="entry name" value="PGBDSf"/>
</dbReference>
<dbReference type="Proteomes" id="UP000290378">
    <property type="component" value="Unassembled WGS sequence"/>
</dbReference>
<dbReference type="RefSeq" id="WP_129012618.1">
    <property type="nucleotide sequence ID" value="NZ_CBCSEI010000003.1"/>
</dbReference>
<dbReference type="Pfam" id="PF20142">
    <property type="entry name" value="Scaffold"/>
    <property type="match status" value="1"/>
</dbReference>
<evidence type="ECO:0000313" key="10">
    <source>
        <dbReference type="Proteomes" id="UP000290378"/>
    </source>
</evidence>
<feature type="active site" description="Nucleophile" evidence="7">
    <location>
        <position position="503"/>
    </location>
</feature>
<feature type="active site" description="Proton donor/acceptor" evidence="7">
    <location>
        <position position="484"/>
    </location>
</feature>
<dbReference type="AlphaFoldDB" id="A0A6M8NJY5"/>
<keyword evidence="5 7" id="KW-0573">Peptidoglycan synthesis</keyword>
<dbReference type="GO" id="GO:0009252">
    <property type="term" value="P:peptidoglycan biosynthetic process"/>
    <property type="evidence" value="ECO:0007669"/>
    <property type="project" value="UniProtKB-UniPathway"/>
</dbReference>
<keyword evidence="3" id="KW-0808">Transferase</keyword>
<protein>
    <recommendedName>
        <fullName evidence="8">L,D-TPase catalytic domain-containing protein</fullName>
    </recommendedName>
</protein>
<dbReference type="GO" id="GO:0071555">
    <property type="term" value="P:cell wall organization"/>
    <property type="evidence" value="ECO:0007669"/>
    <property type="project" value="UniProtKB-UniRule"/>
</dbReference>
<comment type="caution">
    <text evidence="9">The sequence shown here is derived from an EMBL/GenBank/DDBJ whole genome shotgun (WGS) entry which is preliminary data.</text>
</comment>
<organism evidence="9 10">
    <name type="scientific">Arcobacter cloacae</name>
    <dbReference type="NCBI Taxonomy" id="1054034"/>
    <lineage>
        <taxon>Bacteria</taxon>
        <taxon>Pseudomonadati</taxon>
        <taxon>Campylobacterota</taxon>
        <taxon>Epsilonproteobacteria</taxon>
        <taxon>Campylobacterales</taxon>
        <taxon>Arcobacteraceae</taxon>
        <taxon>Arcobacter</taxon>
    </lineage>
</organism>
<feature type="domain" description="L,D-TPase catalytic" evidence="8">
    <location>
        <begin position="346"/>
        <end position="526"/>
    </location>
</feature>
<dbReference type="Gene3D" id="1.10.101.10">
    <property type="entry name" value="PGBD-like superfamily/PGBD"/>
    <property type="match status" value="1"/>
</dbReference>
<dbReference type="InterPro" id="IPR038063">
    <property type="entry name" value="Transpep_catalytic_dom"/>
</dbReference>
<evidence type="ECO:0000256" key="6">
    <source>
        <dbReference type="ARBA" id="ARBA00023316"/>
    </source>
</evidence>
<dbReference type="PROSITE" id="PS52029">
    <property type="entry name" value="LD_TPASE"/>
    <property type="match status" value="1"/>
</dbReference>
<dbReference type="Pfam" id="PF01471">
    <property type="entry name" value="PG_binding_1"/>
    <property type="match status" value="1"/>
</dbReference>
<dbReference type="InterPro" id="IPR002477">
    <property type="entry name" value="Peptidoglycan-bd-like"/>
</dbReference>
<comment type="similarity">
    <text evidence="2">Belongs to the YkuD family.</text>
</comment>
<evidence type="ECO:0000256" key="1">
    <source>
        <dbReference type="ARBA" id="ARBA00004752"/>
    </source>
</evidence>
<evidence type="ECO:0000256" key="7">
    <source>
        <dbReference type="PROSITE-ProRule" id="PRU01373"/>
    </source>
</evidence>
<keyword evidence="6 7" id="KW-0961">Cell wall biogenesis/degradation</keyword>
<evidence type="ECO:0000256" key="5">
    <source>
        <dbReference type="ARBA" id="ARBA00022984"/>
    </source>
</evidence>
<evidence type="ECO:0000256" key="3">
    <source>
        <dbReference type="ARBA" id="ARBA00022679"/>
    </source>
</evidence>
<evidence type="ECO:0000259" key="8">
    <source>
        <dbReference type="PROSITE" id="PS52029"/>
    </source>
</evidence>
<proteinExistence type="inferred from homology"/>
<evidence type="ECO:0000313" key="9">
    <source>
        <dbReference type="EMBL" id="RXI42798.1"/>
    </source>
</evidence>
<dbReference type="Pfam" id="PF03734">
    <property type="entry name" value="YkuD"/>
    <property type="match status" value="1"/>
</dbReference>
<dbReference type="InterPro" id="IPR045380">
    <property type="entry name" value="LD_TPept_scaffold_dom"/>
</dbReference>
<dbReference type="InterPro" id="IPR036365">
    <property type="entry name" value="PGBD-like_sf"/>
</dbReference>
<accession>A0A6M8NJY5</accession>